<feature type="non-terminal residue" evidence="8">
    <location>
        <position position="1"/>
    </location>
</feature>
<keyword evidence="4" id="KW-0694">RNA-binding</keyword>
<dbReference type="GO" id="GO:0006402">
    <property type="term" value="P:mRNA catabolic process"/>
    <property type="evidence" value="ECO:0007669"/>
    <property type="project" value="InterPro"/>
</dbReference>
<evidence type="ECO:0000256" key="1">
    <source>
        <dbReference type="ARBA" id="ARBA00012416"/>
    </source>
</evidence>
<feature type="domain" description="Exoribonuclease phosphorolytic" evidence="5">
    <location>
        <begin position="1"/>
        <end position="84"/>
    </location>
</feature>
<dbReference type="AlphaFoldDB" id="X1S4L2"/>
<feature type="domain" description="Exoribonuclease phosphorolytic" evidence="6">
    <location>
        <begin position="87"/>
        <end position="150"/>
    </location>
</feature>
<dbReference type="NCBIfam" id="TIGR03591">
    <property type="entry name" value="polynuc_phos"/>
    <property type="match status" value="1"/>
</dbReference>
<dbReference type="GO" id="GO:0005829">
    <property type="term" value="C:cytosol"/>
    <property type="evidence" value="ECO:0007669"/>
    <property type="project" value="TreeGrafter"/>
</dbReference>
<reference evidence="8" key="1">
    <citation type="journal article" date="2014" name="Front. Microbiol.">
        <title>High frequency of phylogenetically diverse reductive dehalogenase-homologous genes in deep subseafloor sedimentary metagenomes.</title>
        <authorList>
            <person name="Kawai M."/>
            <person name="Futagami T."/>
            <person name="Toyoda A."/>
            <person name="Takaki Y."/>
            <person name="Nishi S."/>
            <person name="Hori S."/>
            <person name="Arai W."/>
            <person name="Tsubouchi T."/>
            <person name="Morono Y."/>
            <person name="Uchiyama I."/>
            <person name="Ito T."/>
            <person name="Fujiyama A."/>
            <person name="Inagaki F."/>
            <person name="Takami H."/>
        </authorList>
    </citation>
    <scope>NUCLEOTIDE SEQUENCE</scope>
    <source>
        <strain evidence="8">Expedition CK06-06</strain>
    </source>
</reference>
<dbReference type="InterPro" id="IPR015847">
    <property type="entry name" value="ExoRNase_PH_dom2"/>
</dbReference>
<evidence type="ECO:0000256" key="2">
    <source>
        <dbReference type="ARBA" id="ARBA00022679"/>
    </source>
</evidence>
<dbReference type="InterPro" id="IPR015848">
    <property type="entry name" value="PNPase_PH_RNA-bd_bac/org-type"/>
</dbReference>
<dbReference type="SUPFAM" id="SSF55666">
    <property type="entry name" value="Ribonuclease PH domain 2-like"/>
    <property type="match status" value="1"/>
</dbReference>
<dbReference type="SUPFAM" id="SSF54211">
    <property type="entry name" value="Ribosomal protein S5 domain 2-like"/>
    <property type="match status" value="2"/>
</dbReference>
<dbReference type="PANTHER" id="PTHR11252">
    <property type="entry name" value="POLYRIBONUCLEOTIDE NUCLEOTIDYLTRANSFERASE"/>
    <property type="match status" value="1"/>
</dbReference>
<dbReference type="EMBL" id="BARW01007566">
    <property type="protein sequence ID" value="GAI87952.1"/>
    <property type="molecule type" value="Genomic_DNA"/>
</dbReference>
<keyword evidence="2" id="KW-0808">Transferase</keyword>
<evidence type="ECO:0000259" key="6">
    <source>
        <dbReference type="Pfam" id="PF03725"/>
    </source>
</evidence>
<dbReference type="PANTHER" id="PTHR11252:SF0">
    <property type="entry name" value="POLYRIBONUCLEOTIDE NUCLEOTIDYLTRANSFERASE 1, MITOCHONDRIAL"/>
    <property type="match status" value="1"/>
</dbReference>
<dbReference type="InterPro" id="IPR027408">
    <property type="entry name" value="PNPase/RNase_PH_dom_sf"/>
</dbReference>
<dbReference type="InterPro" id="IPR036345">
    <property type="entry name" value="ExoRNase_PH_dom2_sf"/>
</dbReference>
<dbReference type="GO" id="GO:0000175">
    <property type="term" value="F:3'-5'-RNA exonuclease activity"/>
    <property type="evidence" value="ECO:0007669"/>
    <property type="project" value="TreeGrafter"/>
</dbReference>
<dbReference type="NCBIfam" id="NF008805">
    <property type="entry name" value="PRK11824.1"/>
    <property type="match status" value="1"/>
</dbReference>
<feature type="domain" description="Polyribonucleotide nucleotidyltransferase RNA-binding" evidence="7">
    <location>
        <begin position="182"/>
        <end position="257"/>
    </location>
</feature>
<evidence type="ECO:0000256" key="4">
    <source>
        <dbReference type="ARBA" id="ARBA00022884"/>
    </source>
</evidence>
<dbReference type="Pfam" id="PF03726">
    <property type="entry name" value="PNPase"/>
    <property type="match status" value="1"/>
</dbReference>
<keyword evidence="3" id="KW-0548">Nucleotidyltransferase</keyword>
<proteinExistence type="predicted"/>
<dbReference type="GO" id="GO:0006396">
    <property type="term" value="P:RNA processing"/>
    <property type="evidence" value="ECO:0007669"/>
    <property type="project" value="InterPro"/>
</dbReference>
<dbReference type="Pfam" id="PF03725">
    <property type="entry name" value="RNase_PH_C"/>
    <property type="match status" value="1"/>
</dbReference>
<dbReference type="Pfam" id="PF01138">
    <property type="entry name" value="RNase_PH"/>
    <property type="match status" value="2"/>
</dbReference>
<dbReference type="FunFam" id="3.30.230.70:FF:000001">
    <property type="entry name" value="Polyribonucleotide nucleotidyltransferase"/>
    <property type="match status" value="1"/>
</dbReference>
<dbReference type="InterPro" id="IPR001247">
    <property type="entry name" value="ExoRNase_PH_dom1"/>
</dbReference>
<feature type="domain" description="Exoribonuclease phosphorolytic" evidence="5">
    <location>
        <begin position="261"/>
        <end position="393"/>
    </location>
</feature>
<dbReference type="GO" id="GO:0004654">
    <property type="term" value="F:polyribonucleotide nucleotidyltransferase activity"/>
    <property type="evidence" value="ECO:0007669"/>
    <property type="project" value="UniProtKB-EC"/>
</dbReference>
<organism evidence="8">
    <name type="scientific">marine sediment metagenome</name>
    <dbReference type="NCBI Taxonomy" id="412755"/>
    <lineage>
        <taxon>unclassified sequences</taxon>
        <taxon>metagenomes</taxon>
        <taxon>ecological metagenomes</taxon>
    </lineage>
</organism>
<evidence type="ECO:0000256" key="3">
    <source>
        <dbReference type="ARBA" id="ARBA00022695"/>
    </source>
</evidence>
<name>X1S4L2_9ZZZZ</name>
<dbReference type="InterPro" id="IPR012162">
    <property type="entry name" value="PNPase"/>
</dbReference>
<evidence type="ECO:0000259" key="5">
    <source>
        <dbReference type="Pfam" id="PF01138"/>
    </source>
</evidence>
<dbReference type="InterPro" id="IPR020568">
    <property type="entry name" value="Ribosomal_Su5_D2-typ_SF"/>
</dbReference>
<evidence type="ECO:0000259" key="7">
    <source>
        <dbReference type="Pfam" id="PF03726"/>
    </source>
</evidence>
<dbReference type="EC" id="2.7.7.8" evidence="1"/>
<protein>
    <recommendedName>
        <fullName evidence="1">polyribonucleotide nucleotidyltransferase</fullName>
        <ecNumber evidence="1">2.7.7.8</ecNumber>
    </recommendedName>
</protein>
<dbReference type="Gene3D" id="3.30.230.70">
    <property type="entry name" value="GHMP Kinase, N-terminal domain"/>
    <property type="match status" value="2"/>
</dbReference>
<comment type="caution">
    <text evidence="8">The sequence shown here is derived from an EMBL/GenBank/DDBJ whole genome shotgun (WGS) entry which is preliminary data.</text>
</comment>
<dbReference type="GO" id="GO:0003723">
    <property type="term" value="F:RNA binding"/>
    <property type="evidence" value="ECO:0007669"/>
    <property type="project" value="UniProtKB-KW"/>
</dbReference>
<dbReference type="SUPFAM" id="SSF46915">
    <property type="entry name" value="Polynucleotide phosphorylase/guanosine pentaphosphate synthase (PNPase/GPSI), domain 3"/>
    <property type="match status" value="1"/>
</dbReference>
<accession>X1S4L2</accession>
<sequence length="395" mass="43060">IDYEERLYAAGKIPGGFIRREGRPSQEAILACRLTDRPLRPLLPKEWRNDIQLVITILSADQENDPDILSVIGSSAALTTSEIPFEGPISAVHIGYVDGKLLLNPTLAELETSLLNLIVVSTKEAVVMVEAEAREVSEDIIIEAIRLGHETNQAIIKLQEQLRQACGKPKLESPIREANPEVISAVSSITGEKLASILSQPEKSQREQELHNLQKELVESLSESFPEGDILSVFQDKLKAEVRGNVLSKAQRIDGRSLTDVRPISCEVGLLPRTHGSGLFNRGQTQVLTITTLGSISKEQPLDGLGIEGSKRFMHHYNFPPFSSGEVRRIGTPGRREIGHGALAERAILPVLPKDEDFPYTIRLASEVLSSSGSTSMASVCASSLSLMDAGIPVK</sequence>
<evidence type="ECO:0000313" key="8">
    <source>
        <dbReference type="EMBL" id="GAI87952.1"/>
    </source>
</evidence>
<feature type="non-terminal residue" evidence="8">
    <location>
        <position position="395"/>
    </location>
</feature>
<dbReference type="InterPro" id="IPR036456">
    <property type="entry name" value="PNPase_PH_RNA-bd_sf"/>
</dbReference>
<gene>
    <name evidence="8" type="ORF">S12H4_15716</name>
</gene>